<comment type="caution">
    <text evidence="1">The sequence shown here is derived from an EMBL/GenBank/DDBJ whole genome shotgun (WGS) entry which is preliminary data.</text>
</comment>
<dbReference type="Proteomes" id="UP001603978">
    <property type="component" value="Unassembled WGS sequence"/>
</dbReference>
<sequence length="46" mass="4944">MTGPPTEAARLRFAADLAEVPKKFNRADDGTVPAAGEYLEAIGIRR</sequence>
<organism evidence="1 2">
    <name type="scientific">Nonomuraea marmarensis</name>
    <dbReference type="NCBI Taxonomy" id="3351344"/>
    <lineage>
        <taxon>Bacteria</taxon>
        <taxon>Bacillati</taxon>
        <taxon>Actinomycetota</taxon>
        <taxon>Actinomycetes</taxon>
        <taxon>Streptosporangiales</taxon>
        <taxon>Streptosporangiaceae</taxon>
        <taxon>Nonomuraea</taxon>
    </lineage>
</organism>
<gene>
    <name evidence="1" type="ORF">ACFLIM_13220</name>
</gene>
<keyword evidence="2" id="KW-1185">Reference proteome</keyword>
<evidence type="ECO:0000313" key="2">
    <source>
        <dbReference type="Proteomes" id="UP001603978"/>
    </source>
</evidence>
<name>A0ABW7AAT6_9ACTN</name>
<accession>A0ABW7AAT6</accession>
<evidence type="ECO:0000313" key="1">
    <source>
        <dbReference type="EMBL" id="MFG1704143.1"/>
    </source>
</evidence>
<reference evidence="1 2" key="1">
    <citation type="submission" date="2024-10" db="EMBL/GenBank/DDBJ databases">
        <authorList>
            <person name="Topkara A.R."/>
            <person name="Saygin H."/>
        </authorList>
    </citation>
    <scope>NUCLEOTIDE SEQUENCE [LARGE SCALE GENOMIC DNA]</scope>
    <source>
        <strain evidence="1 2">M3C6</strain>
    </source>
</reference>
<protein>
    <submittedName>
        <fullName evidence="1">Uncharacterized protein</fullName>
    </submittedName>
</protein>
<dbReference type="EMBL" id="JBICRM010000007">
    <property type="protein sequence ID" value="MFG1704143.1"/>
    <property type="molecule type" value="Genomic_DNA"/>
</dbReference>
<dbReference type="RefSeq" id="WP_393164924.1">
    <property type="nucleotide sequence ID" value="NZ_JBICRM010000007.1"/>
</dbReference>
<proteinExistence type="predicted"/>